<feature type="transmembrane region" description="Helical" evidence="1">
    <location>
        <begin position="231"/>
        <end position="253"/>
    </location>
</feature>
<feature type="transmembrane region" description="Helical" evidence="1">
    <location>
        <begin position="507"/>
        <end position="530"/>
    </location>
</feature>
<feature type="transmembrane region" description="Helical" evidence="1">
    <location>
        <begin position="26"/>
        <end position="51"/>
    </location>
</feature>
<keyword evidence="3" id="KW-1185">Reference proteome</keyword>
<evidence type="ECO:0000256" key="1">
    <source>
        <dbReference type="SAM" id="Phobius"/>
    </source>
</evidence>
<reference evidence="2" key="1">
    <citation type="submission" date="2023-06" db="EMBL/GenBank/DDBJ databases">
        <title>Genomic analysis of the entomopathogenic nematode Steinernema hermaphroditum.</title>
        <authorList>
            <person name="Schwarz E.M."/>
            <person name="Heppert J.K."/>
            <person name="Baniya A."/>
            <person name="Schwartz H.T."/>
            <person name="Tan C.-H."/>
            <person name="Antoshechkin I."/>
            <person name="Sternberg P.W."/>
            <person name="Goodrich-Blair H."/>
            <person name="Dillman A.R."/>
        </authorList>
    </citation>
    <scope>NUCLEOTIDE SEQUENCE</scope>
    <source>
        <strain evidence="2">PS9179</strain>
        <tissue evidence="2">Whole animal</tissue>
    </source>
</reference>
<accession>A0AA39H9W4</accession>
<feature type="transmembrane region" description="Helical" evidence="1">
    <location>
        <begin position="382"/>
        <end position="407"/>
    </location>
</feature>
<sequence>MQDLPHCNGTHLLQDDGINFLPNHRFIFGVFYICFFLCAMPPQFFLFYTCIEKAHIALSCYKLMLVVCICDMLNQITCLFTAGLFTLINIQHCNSGIWVIYYGQFVMFMWYAYCIANLILAFNRVLEFLSRTLSELFFEGRRSWLWALAVVAYALTLCLISPNPFYFYDAQAGVWYFFWLLPDPTNYTHVYNNMIKLGLMVACYATMLILLSRRLSSSQNNVSDLQRRLSIQACIIALACAAGNITYIVISYLPMGNSPFTGNLGETLWGLQHSAAGFVYLAMNKSVRKNVSKFLSYIGCKKLGTKVTKMKPSDIAKEGMEHVPYCNGSHLVNDESINFLPYQHVLFGTFYICFYFFAMPPQFFLFYTCLEKQHLALSCYKLMCMVCVCDMLNLTTCLLSAGLFTLLGIHHCNTGIWVVYYGQFVMCMWYAYCIANLILAFNRVLEFLSRRLTGFLFEGKRCWTWAFVILTYALTLCMVSPHPFYFYDALGGVWYFFWQLPNPTNYVHVYNNMIKLGLMVCCYITILILLKRQQSGTQHAVSDLQKRLSIQACIIASACAAGNITYLVISYMPMGNSQFTGNLGETLWGLQHSAAGFVYMAMNKSVKKNVAKFLSYMGCDRYMTSVVSVRQSDTTRSMHVAPSRF</sequence>
<dbReference type="PANTHER" id="PTHR23021:SF26">
    <property type="entry name" value="SERPENTINE RECEPTOR, CLASS T"/>
    <property type="match status" value="1"/>
</dbReference>
<protein>
    <recommendedName>
        <fullName evidence="4">Serpentine receptor class gamma</fullName>
    </recommendedName>
</protein>
<dbReference type="InterPro" id="IPR019425">
    <property type="entry name" value="7TM_GPCR_serpentine_rcpt_Srt"/>
</dbReference>
<gene>
    <name evidence="2" type="ORF">QR680_015972</name>
</gene>
<evidence type="ECO:0000313" key="2">
    <source>
        <dbReference type="EMBL" id="KAK0401790.1"/>
    </source>
</evidence>
<feature type="transmembrane region" description="Helical" evidence="1">
    <location>
        <begin position="188"/>
        <end position="211"/>
    </location>
</feature>
<evidence type="ECO:0008006" key="4">
    <source>
        <dbReference type="Google" id="ProtNLM"/>
    </source>
</evidence>
<proteinExistence type="predicted"/>
<comment type="caution">
    <text evidence="2">The sequence shown here is derived from an EMBL/GenBank/DDBJ whole genome shotgun (WGS) entry which is preliminary data.</text>
</comment>
<dbReference type="Proteomes" id="UP001175271">
    <property type="component" value="Unassembled WGS sequence"/>
</dbReference>
<dbReference type="EMBL" id="JAUCMV010000004">
    <property type="protein sequence ID" value="KAK0401790.1"/>
    <property type="molecule type" value="Genomic_DNA"/>
</dbReference>
<name>A0AA39H9W4_9BILA</name>
<feature type="transmembrane region" description="Helical" evidence="1">
    <location>
        <begin position="462"/>
        <end position="487"/>
    </location>
</feature>
<keyword evidence="1" id="KW-0812">Transmembrane</keyword>
<dbReference type="Pfam" id="PF10321">
    <property type="entry name" value="7TM_GPCR_Srt"/>
    <property type="match status" value="2"/>
</dbReference>
<feature type="transmembrane region" description="Helical" evidence="1">
    <location>
        <begin position="345"/>
        <end position="370"/>
    </location>
</feature>
<organism evidence="2 3">
    <name type="scientific">Steinernema hermaphroditum</name>
    <dbReference type="NCBI Taxonomy" id="289476"/>
    <lineage>
        <taxon>Eukaryota</taxon>
        <taxon>Metazoa</taxon>
        <taxon>Ecdysozoa</taxon>
        <taxon>Nematoda</taxon>
        <taxon>Chromadorea</taxon>
        <taxon>Rhabditida</taxon>
        <taxon>Tylenchina</taxon>
        <taxon>Panagrolaimomorpha</taxon>
        <taxon>Strongyloidoidea</taxon>
        <taxon>Steinernematidae</taxon>
        <taxon>Steinernema</taxon>
    </lineage>
</organism>
<feature type="transmembrane region" description="Helical" evidence="1">
    <location>
        <begin position="63"/>
        <end position="88"/>
    </location>
</feature>
<feature type="transmembrane region" description="Helical" evidence="1">
    <location>
        <begin position="100"/>
        <end position="122"/>
    </location>
</feature>
<evidence type="ECO:0000313" key="3">
    <source>
        <dbReference type="Proteomes" id="UP001175271"/>
    </source>
</evidence>
<dbReference type="PANTHER" id="PTHR23021">
    <property type="entry name" value="SERPENTINE RECEPTOR, CLASS T"/>
    <property type="match status" value="1"/>
</dbReference>
<keyword evidence="1" id="KW-0472">Membrane</keyword>
<dbReference type="AlphaFoldDB" id="A0AA39H9W4"/>
<feature type="transmembrane region" description="Helical" evidence="1">
    <location>
        <begin position="419"/>
        <end position="441"/>
    </location>
</feature>
<dbReference type="SUPFAM" id="SSF81321">
    <property type="entry name" value="Family A G protein-coupled receptor-like"/>
    <property type="match status" value="2"/>
</dbReference>
<keyword evidence="1" id="KW-1133">Transmembrane helix</keyword>
<feature type="transmembrane region" description="Helical" evidence="1">
    <location>
        <begin position="550"/>
        <end position="574"/>
    </location>
</feature>
<feature type="transmembrane region" description="Helical" evidence="1">
    <location>
        <begin position="143"/>
        <end position="168"/>
    </location>
</feature>
<dbReference type="Gene3D" id="1.20.1070.10">
    <property type="entry name" value="Rhodopsin 7-helix transmembrane proteins"/>
    <property type="match status" value="2"/>
</dbReference>